<feature type="domain" description="Beta-adaptin appendage C-terminal subdomain" evidence="9">
    <location>
        <begin position="1247"/>
        <end position="1358"/>
    </location>
</feature>
<dbReference type="InterPro" id="IPR008152">
    <property type="entry name" value="Clathrin_a/b/g-adaptin_app_Ig"/>
</dbReference>
<dbReference type="Pfam" id="PF09066">
    <property type="entry name" value="B2-adapt-app_C"/>
    <property type="match status" value="1"/>
</dbReference>
<dbReference type="SUPFAM" id="SSF55711">
    <property type="entry name" value="Subdomain of clathrin and coatomer appendage domain"/>
    <property type="match status" value="1"/>
</dbReference>
<comment type="caution">
    <text evidence="10">The sequence shown here is derived from an EMBL/GenBank/DDBJ whole genome shotgun (WGS) entry which is preliminary data.</text>
</comment>
<dbReference type="GO" id="GO:0005786">
    <property type="term" value="C:signal recognition particle, endoplasmic reticulum targeting"/>
    <property type="evidence" value="ECO:0007669"/>
    <property type="project" value="UniProtKB-KW"/>
</dbReference>
<dbReference type="GO" id="GO:0006886">
    <property type="term" value="P:intracellular protein transport"/>
    <property type="evidence" value="ECO:0007669"/>
    <property type="project" value="InterPro"/>
</dbReference>
<dbReference type="SUPFAM" id="SSF48371">
    <property type="entry name" value="ARM repeat"/>
    <property type="match status" value="1"/>
</dbReference>
<evidence type="ECO:0000313" key="11">
    <source>
        <dbReference type="Proteomes" id="UP000245591"/>
    </source>
</evidence>
<evidence type="ECO:0000259" key="9">
    <source>
        <dbReference type="SMART" id="SM01020"/>
    </source>
</evidence>
<dbReference type="Gene3D" id="1.25.10.10">
    <property type="entry name" value="Leucine-rich Repeat Variant"/>
    <property type="match status" value="1"/>
</dbReference>
<dbReference type="EMBL" id="MBFU01001216">
    <property type="protein sequence ID" value="PVZ96666.1"/>
    <property type="molecule type" value="Genomic_DNA"/>
</dbReference>
<evidence type="ECO:0000256" key="1">
    <source>
        <dbReference type="ARBA" id="ARBA00004308"/>
    </source>
</evidence>
<keyword evidence="5" id="KW-0653">Protein transport</keyword>
<dbReference type="InterPro" id="IPR002553">
    <property type="entry name" value="Clathrin/coatomer_adapt-like_N"/>
</dbReference>
<dbReference type="PANTHER" id="PTHR11134">
    <property type="entry name" value="ADAPTOR COMPLEX SUBUNIT BETA FAMILY MEMBER"/>
    <property type="match status" value="1"/>
</dbReference>
<evidence type="ECO:0000256" key="7">
    <source>
        <dbReference type="ARBA" id="ARBA00023136"/>
    </source>
</evidence>
<evidence type="ECO:0000313" key="10">
    <source>
        <dbReference type="EMBL" id="PVZ96666.1"/>
    </source>
</evidence>
<dbReference type="InterPro" id="IPR013041">
    <property type="entry name" value="Clathrin_app_Ig-like_sf"/>
</dbReference>
<dbReference type="Gene3D" id="2.60.40.1150">
    <property type="match status" value="1"/>
</dbReference>
<dbReference type="SMART" id="SM01020">
    <property type="entry name" value="B2-adapt-app_C"/>
    <property type="match status" value="1"/>
</dbReference>
<evidence type="ECO:0000256" key="8">
    <source>
        <dbReference type="ARBA" id="ARBA00023274"/>
    </source>
</evidence>
<protein>
    <recommendedName>
        <fullName evidence="9">Beta-adaptin appendage C-terminal subdomain domain-containing protein</fullName>
    </recommendedName>
</protein>
<evidence type="ECO:0000256" key="2">
    <source>
        <dbReference type="ARBA" id="ARBA00006613"/>
    </source>
</evidence>
<dbReference type="InterPro" id="IPR016024">
    <property type="entry name" value="ARM-type_fold"/>
</dbReference>
<dbReference type="InterPro" id="IPR036521">
    <property type="entry name" value="SRP19-like_sf"/>
</dbReference>
<dbReference type="GO" id="GO:0030131">
    <property type="term" value="C:clathrin adaptor complex"/>
    <property type="evidence" value="ECO:0007669"/>
    <property type="project" value="InterPro"/>
</dbReference>
<dbReference type="Pfam" id="PF01922">
    <property type="entry name" value="SRP19"/>
    <property type="match status" value="1"/>
</dbReference>
<comment type="similarity">
    <text evidence="2">Belongs to the adaptor complexes large subunit family.</text>
</comment>
<proteinExistence type="inferred from homology"/>
<evidence type="ECO:0000256" key="4">
    <source>
        <dbReference type="ARBA" id="ARBA00022490"/>
    </source>
</evidence>
<evidence type="ECO:0000256" key="6">
    <source>
        <dbReference type="ARBA" id="ARBA00023135"/>
    </source>
</evidence>
<dbReference type="InterPro" id="IPR012295">
    <property type="entry name" value="TBP_dom_sf"/>
</dbReference>
<keyword evidence="8" id="KW-0687">Ribonucleoprotein</keyword>
<accession>A0A2U1IV37</accession>
<dbReference type="Pfam" id="PF02883">
    <property type="entry name" value="Alpha_adaptinC2"/>
    <property type="match status" value="1"/>
</dbReference>
<reference evidence="10 11" key="1">
    <citation type="journal article" date="2018" name="MBio">
        <title>Comparative Genomics Reveals the Core Gene Toolbox for the Fungus-Insect Symbiosis.</title>
        <authorList>
            <person name="Wang Y."/>
            <person name="Stata M."/>
            <person name="Wang W."/>
            <person name="Stajich J.E."/>
            <person name="White M.M."/>
            <person name="Moncalvo J.M."/>
        </authorList>
    </citation>
    <scope>NUCLEOTIDE SEQUENCE [LARGE SCALE GENOMIC DNA]</scope>
    <source>
        <strain evidence="10 11">AUS-126-30</strain>
    </source>
</reference>
<dbReference type="Proteomes" id="UP000245591">
    <property type="component" value="Unassembled WGS sequence"/>
</dbReference>
<dbReference type="GO" id="GO:0012505">
    <property type="term" value="C:endomembrane system"/>
    <property type="evidence" value="ECO:0007669"/>
    <property type="project" value="UniProtKB-SubCell"/>
</dbReference>
<dbReference type="InterPro" id="IPR015151">
    <property type="entry name" value="B-adaptin_app_sub_C"/>
</dbReference>
<keyword evidence="6" id="KW-0733">Signal recognition particle</keyword>
<dbReference type="InterPro" id="IPR011989">
    <property type="entry name" value="ARM-like"/>
</dbReference>
<evidence type="ECO:0000256" key="5">
    <source>
        <dbReference type="ARBA" id="ARBA00022927"/>
    </source>
</evidence>
<keyword evidence="7" id="KW-0472">Membrane</keyword>
<dbReference type="InterPro" id="IPR013037">
    <property type="entry name" value="Clathrin_b-adaptin_app_Ig-like"/>
</dbReference>
<dbReference type="InterPro" id="IPR009028">
    <property type="entry name" value="Coatomer/calthrin_app_sub_C"/>
</dbReference>
<dbReference type="InterPro" id="IPR002778">
    <property type="entry name" value="Signal_recog_particle_SRP19"/>
</dbReference>
<organism evidence="10 11">
    <name type="scientific">Smittium angustum</name>
    <dbReference type="NCBI Taxonomy" id="133377"/>
    <lineage>
        <taxon>Eukaryota</taxon>
        <taxon>Fungi</taxon>
        <taxon>Fungi incertae sedis</taxon>
        <taxon>Zoopagomycota</taxon>
        <taxon>Kickxellomycotina</taxon>
        <taxon>Harpellomycetes</taxon>
        <taxon>Harpellales</taxon>
        <taxon>Legeriomycetaceae</taxon>
        <taxon>Smittium</taxon>
    </lineage>
</organism>
<gene>
    <name evidence="10" type="ORF">BB558_007418</name>
</gene>
<dbReference type="Gene3D" id="3.30.56.30">
    <property type="entry name" value="Signal recognition particle, SRP19-like subunit"/>
    <property type="match status" value="1"/>
</dbReference>
<sequence>MSSRIEEVSDMDFPLPEPVSNTGYQGYFPGPSEVENSMTKLDLNSKRIKTDEQIFKMRLDQDNLMAKDWVSLYPIYFDADIPREKGRKIPKDCSVKEPHVRQLYEAVKSLGLGSVYQKSHPKSALNRGRVKVQIKGSNGLALNREIPNRKILMQKIGKIMPKIDVEREPELEPEDLLGGDMPMMPPMMEPPVEAPKKVYLFIKHLIPVDLQFTLSNLIDVDSLREELISKKNSKASKKKAVLRKVIGNMTVGVDMSVIYQDVIECIKTDNTEIKKLINLYIINYGRLVPKMITLAMPFLEKDANDRNPLVRAMSLRTMGYISSETIHERLADQLRASMKDKDPYVRKTAALSLLKLFKSNTNLFEEDGDLLDLLKKHLLDENPSVVANSVAALMEISFTFPQVKLVFNPAAARKLAVALNECNEWSQVHLLKALMYTVPNNSEEAMVLIERILPRFQHSNTSVVLGAIRLVCYLMNFLDDKDELIQLCNKITPPLVTLLGSGPQVQLVTLKSILLLHERWPHVMQGQIQALFCKYSEPNYVRIEKLELLVRLVDDDNANLVLMELAEYSLEQDGVFVKKVIESVGRIALKISSASDECVAILMKVGFSNREYAIESVTVELEKILIKYPNRYKRILNRILGQVEFITEPNAKAAIVWMCGVYIKSAKNAEAILKDISSNFINEKSQVQLALLTALAKLFVYKPSSLNTVISSVLTVATDKAIGPDVRDRAFFYWRLFSLSPESAKKVIMSKTTSVTSYVEGMNLEKLDCLLLQLGTLSSVYYIPQHIMFKGTKELRLPDSSGLVKYRFLIPRFPNSYNKATIDDNNKVNEIGPLSNDSINEMVSPSMPEYTDDIINFDPYSALADIPIGDFHGGENSPNGSLGNSPGLSMTPMNARALSQFTAIGKSSSAGALTSSKSSADQLAEMTFSSLINSKPQPNTSENSGLGITNNNIPTINKNSPLLFSDLNPLNSVPGLNRYPTMPLLTAKSSINLKSESAGSSFKIPEIPSIGQQNAILHSSRSYGNMANQHLLAKATTNNMISSLDNLNLSSQEISANQQQVPISNKEKGIVGLGVTSNANSTLTDSRNNTFTNSSLQKSAMYGSQALNYGGYQGTTVTPNLAQQPSTKNQKVLDSQQTNGLEVYGVFERVGDIQLTMTFVNNSTQMLTDFAIQFNLNTFGLVPKSPMQIPNNCLLQGQMVSVALPLQVGNPTMIKQTFPVTNLQIALKCSLGVFYFQMNYSFHILLLQEQKQGQLEQNYFLQLWQELQNQSLLVFSGVCFSSVDGIRNKLNMNGIFTVAQRKTDQFYVFYTSSKLFDQSIFVSEIKLSLDFIHAQVTSKSLLTAYTQSHCEAIKAVLTTM</sequence>
<dbReference type="GO" id="GO:0008312">
    <property type="term" value="F:7S RNA binding"/>
    <property type="evidence" value="ECO:0007669"/>
    <property type="project" value="InterPro"/>
</dbReference>
<dbReference type="Gene3D" id="3.30.310.10">
    <property type="entry name" value="TATA-Binding Protein"/>
    <property type="match status" value="1"/>
</dbReference>
<comment type="subcellular location">
    <subcellularLocation>
        <location evidence="1">Endomembrane system</location>
    </subcellularLocation>
</comment>
<keyword evidence="11" id="KW-1185">Reference proteome</keyword>
<dbReference type="GO" id="GO:0016192">
    <property type="term" value="P:vesicle-mediated transport"/>
    <property type="evidence" value="ECO:0007669"/>
    <property type="project" value="InterPro"/>
</dbReference>
<dbReference type="InterPro" id="IPR026739">
    <property type="entry name" value="AP_beta"/>
</dbReference>
<dbReference type="SUPFAM" id="SSF49348">
    <property type="entry name" value="Clathrin adaptor appendage domain"/>
    <property type="match status" value="1"/>
</dbReference>
<keyword evidence="4" id="KW-0963">Cytoplasm</keyword>
<name>A0A2U1IV37_SMIAN</name>
<evidence type="ECO:0000256" key="3">
    <source>
        <dbReference type="ARBA" id="ARBA00022448"/>
    </source>
</evidence>
<dbReference type="Pfam" id="PF01602">
    <property type="entry name" value="Adaptin_N"/>
    <property type="match status" value="1"/>
</dbReference>
<dbReference type="SUPFAM" id="SSF69695">
    <property type="entry name" value="SRP19"/>
    <property type="match status" value="1"/>
</dbReference>
<keyword evidence="3" id="KW-0813">Transport</keyword>
<dbReference type="GO" id="GO:0006614">
    <property type="term" value="P:SRP-dependent cotranslational protein targeting to membrane"/>
    <property type="evidence" value="ECO:0007669"/>
    <property type="project" value="InterPro"/>
</dbReference>